<dbReference type="SUPFAM" id="SSF53098">
    <property type="entry name" value="Ribonuclease H-like"/>
    <property type="match status" value="1"/>
</dbReference>
<dbReference type="EMBL" id="NBNE01003718">
    <property type="protein sequence ID" value="OWZ07008.1"/>
    <property type="molecule type" value="Genomic_DNA"/>
</dbReference>
<dbReference type="Gene3D" id="3.30.420.10">
    <property type="entry name" value="Ribonuclease H-like superfamily/Ribonuclease H"/>
    <property type="match status" value="1"/>
</dbReference>
<dbReference type="Proteomes" id="UP000198211">
    <property type="component" value="Unassembled WGS sequence"/>
</dbReference>
<accession>A0A225VQ32</accession>
<dbReference type="GO" id="GO:0003676">
    <property type="term" value="F:nucleic acid binding"/>
    <property type="evidence" value="ECO:0007669"/>
    <property type="project" value="InterPro"/>
</dbReference>
<comment type="caution">
    <text evidence="2">The sequence shown here is derived from an EMBL/GenBank/DDBJ whole genome shotgun (WGS) entry which is preliminary data.</text>
</comment>
<dbReference type="GO" id="GO:0003964">
    <property type="term" value="F:RNA-directed DNA polymerase activity"/>
    <property type="evidence" value="ECO:0007669"/>
    <property type="project" value="UniProtKB-KW"/>
</dbReference>
<keyword evidence="2" id="KW-0695">RNA-directed DNA polymerase</keyword>
<feature type="region of interest" description="Disordered" evidence="1">
    <location>
        <begin position="231"/>
        <end position="252"/>
    </location>
</feature>
<feature type="compositionally biased region" description="Basic and acidic residues" evidence="1">
    <location>
        <begin position="240"/>
        <end position="252"/>
    </location>
</feature>
<protein>
    <submittedName>
        <fullName evidence="2">Reverse transcriptase</fullName>
    </submittedName>
</protein>
<keyword evidence="3" id="KW-1185">Reference proteome</keyword>
<dbReference type="InterPro" id="IPR036397">
    <property type="entry name" value="RNaseH_sf"/>
</dbReference>
<keyword evidence="2" id="KW-0548">Nucleotidyltransferase</keyword>
<gene>
    <name evidence="2" type="ORF">PHMEG_00020656</name>
</gene>
<proteinExistence type="predicted"/>
<feature type="non-terminal residue" evidence="2">
    <location>
        <position position="311"/>
    </location>
</feature>
<dbReference type="AlphaFoldDB" id="A0A225VQ32"/>
<dbReference type="OrthoDB" id="10030726at2759"/>
<keyword evidence="2" id="KW-0808">Transferase</keyword>
<evidence type="ECO:0000313" key="2">
    <source>
        <dbReference type="EMBL" id="OWZ07008.1"/>
    </source>
</evidence>
<dbReference type="InterPro" id="IPR012337">
    <property type="entry name" value="RNaseH-like_sf"/>
</dbReference>
<name>A0A225VQ32_9STRA</name>
<evidence type="ECO:0000313" key="3">
    <source>
        <dbReference type="Proteomes" id="UP000198211"/>
    </source>
</evidence>
<reference evidence="3" key="1">
    <citation type="submission" date="2017-03" db="EMBL/GenBank/DDBJ databases">
        <title>Phytopthora megakarya and P. palmivora, two closely related causual agents of cacao black pod achieved similar genome size and gene model numbers by different mechanisms.</title>
        <authorList>
            <person name="Ali S."/>
            <person name="Shao J."/>
            <person name="Larry D.J."/>
            <person name="Kronmiller B."/>
            <person name="Shen D."/>
            <person name="Strem M.D."/>
            <person name="Melnick R.L."/>
            <person name="Guiltinan M.J."/>
            <person name="Tyler B.M."/>
            <person name="Meinhardt L.W."/>
            <person name="Bailey B.A."/>
        </authorList>
    </citation>
    <scope>NUCLEOTIDE SEQUENCE [LARGE SCALE GENOMIC DNA]</scope>
    <source>
        <strain evidence="3">zdho120</strain>
    </source>
</reference>
<organism evidence="2 3">
    <name type="scientific">Phytophthora megakarya</name>
    <dbReference type="NCBI Taxonomy" id="4795"/>
    <lineage>
        <taxon>Eukaryota</taxon>
        <taxon>Sar</taxon>
        <taxon>Stramenopiles</taxon>
        <taxon>Oomycota</taxon>
        <taxon>Peronosporomycetes</taxon>
        <taxon>Peronosporales</taxon>
        <taxon>Peronosporaceae</taxon>
        <taxon>Phytophthora</taxon>
    </lineage>
</organism>
<evidence type="ECO:0000256" key="1">
    <source>
        <dbReference type="SAM" id="MobiDB-lite"/>
    </source>
</evidence>
<sequence length="311" mass="35147">MSEYMPDLTVNETEYRGLILCFDLLSTLDMGRGRVVICGDSNFIIRQMQGDMDCKAPGLQLLRQKALNRLRANKLASAALQREEGEIVPSEDGRQDLITLNRLGEMLKPKLIETVVSVNAITRAAERQRHTLKAMEESIIQRIRYQRIRQGGLGKLRMKRNLDGEVNVLTAEWTKACSKIAANYEVDENGLLFFCPKTLQQGEDRDGVVRVVIPDSLQRDFLHHYHASLEGGHQGVGRTESQRAREKHQETSRVHIPSYQVISMDHIPSLPKSFKGNTELLIWADLFTGYVIAKAGPSREAQAVAENYEEC</sequence>